<comment type="similarity">
    <text evidence="1">Belongs to the phosducin family.</text>
</comment>
<dbReference type="InterPro" id="IPR024253">
    <property type="entry name" value="Phosducin_thioredoxin-like_dom"/>
</dbReference>
<dbReference type="GO" id="GO:0008277">
    <property type="term" value="P:regulation of G protein-coupled receptor signaling pathway"/>
    <property type="evidence" value="ECO:0007669"/>
    <property type="project" value="InterPro"/>
</dbReference>
<dbReference type="InterPro" id="IPR001200">
    <property type="entry name" value="Phosducin"/>
</dbReference>
<reference evidence="4 5" key="1">
    <citation type="journal article" date="2015" name="Parasit. Vectors">
        <title>Draft genome of the scabies mite.</title>
        <authorList>
            <person name="Rider S.D.Jr."/>
            <person name="Morgan M.S."/>
            <person name="Arlian L.G."/>
        </authorList>
    </citation>
    <scope>NUCLEOTIDE SEQUENCE [LARGE SCALE GENOMIC DNA]</scope>
    <source>
        <strain evidence="4">Arlian Lab</strain>
    </source>
</reference>
<keyword evidence="2" id="KW-0597">Phosphoprotein</keyword>
<dbReference type="GO" id="GO:0005758">
    <property type="term" value="C:mitochondrial intermembrane space"/>
    <property type="evidence" value="ECO:0007669"/>
    <property type="project" value="InterPro"/>
</dbReference>
<feature type="domain" description="Phosducin" evidence="3">
    <location>
        <begin position="42"/>
        <end position="260"/>
    </location>
</feature>
<dbReference type="Pfam" id="PF09774">
    <property type="entry name" value="MIX23"/>
    <property type="match status" value="1"/>
</dbReference>
<name>A0A131ZYZ3_SARSC</name>
<comment type="caution">
    <text evidence="4">The sequence shown here is derived from an EMBL/GenBank/DDBJ whole genome shotgun (WGS) entry which is preliminary data.</text>
</comment>
<dbReference type="InterPro" id="IPR019171">
    <property type="entry name" value="MIX23"/>
</dbReference>
<dbReference type="AlphaFoldDB" id="A0A131ZYZ3"/>
<dbReference type="VEuPathDB" id="VectorBase:SSCA007843"/>
<protein>
    <submittedName>
        <fullName evidence="4">Phosducin-like protein</fullName>
    </submittedName>
</protein>
<dbReference type="InterPro" id="IPR051499">
    <property type="entry name" value="Phosducin-like_reg"/>
</dbReference>
<evidence type="ECO:0000256" key="2">
    <source>
        <dbReference type="ARBA" id="ARBA00022553"/>
    </source>
</evidence>
<dbReference type="Proteomes" id="UP000616769">
    <property type="component" value="Unassembled WGS sequence"/>
</dbReference>
<dbReference type="PANTHER" id="PTHR46052:SF1">
    <property type="entry name" value="PHOSDUCIN-LIKE PROTEIN"/>
    <property type="match status" value="1"/>
</dbReference>
<evidence type="ECO:0000259" key="3">
    <source>
        <dbReference type="Pfam" id="PF02114"/>
    </source>
</evidence>
<dbReference type="PRINTS" id="PR00677">
    <property type="entry name" value="PHOSDUCIN"/>
</dbReference>
<dbReference type="EMBL" id="JXLN01007040">
    <property type="protein sequence ID" value="KPM04026.1"/>
    <property type="molecule type" value="Genomic_DNA"/>
</dbReference>
<gene>
    <name evidence="4" type="ORF">QR98_0024650</name>
</gene>
<accession>A0A131ZYZ3</accession>
<dbReference type="Gene3D" id="1.10.168.10">
    <property type="entry name" value="Phosducin, domain 2"/>
    <property type="match status" value="1"/>
</dbReference>
<dbReference type="CDD" id="cd02987">
    <property type="entry name" value="Phd_like_Phd"/>
    <property type="match status" value="1"/>
</dbReference>
<dbReference type="InterPro" id="IPR023196">
    <property type="entry name" value="Phosducin_N_dom_sf"/>
</dbReference>
<dbReference type="OrthoDB" id="70588at2759"/>
<evidence type="ECO:0000313" key="4">
    <source>
        <dbReference type="EMBL" id="KPM04026.1"/>
    </source>
</evidence>
<dbReference type="PANTHER" id="PTHR46052">
    <property type="entry name" value="PHOSDUCIN-LIKE PROTEIN"/>
    <property type="match status" value="1"/>
</dbReference>
<sequence length="402" mass="47058">MATLDDKLLGEKTHYYCSSSSDEDDDDNDLNRYDREISVQSRIKWEGTSCNTGPKGVIEDFQRYKKFANERRQNREKARLERMKKSALICQLSNEKSNVNETSLEQKIDQELDNLDDNDPFINEYIAKRMKEMLDRYQQKELSTKFGELRYLNNGDDFLNCIDDVKLKDVLIVTHIFNRKIIECNRMNSCLAKLAAKYPGVMFCSIEATSIRMSREFTKYGVPALLIYKNGELIGNFVGLADEFGTEFDENDVEDFFVELVSLNSFSKFSNDALKNLRKIDDNIVHALNTTIPTQSFAVKGIDPTAQCKNLYQQLKQSHENREQAIKKCLLKVSDDVHRLKKLRDDGINDGDEMLVHKQLRQEQNKLRMMQNELHIEEVIRDRSSKYFYERCRPFYRPNLDF</sequence>
<evidence type="ECO:0000256" key="1">
    <source>
        <dbReference type="ARBA" id="ARBA00009686"/>
    </source>
</evidence>
<dbReference type="Gene3D" id="3.40.30.10">
    <property type="entry name" value="Glutaredoxin"/>
    <property type="match status" value="1"/>
</dbReference>
<dbReference type="Pfam" id="PF02114">
    <property type="entry name" value="Phosducin"/>
    <property type="match status" value="1"/>
</dbReference>
<organism evidence="4 5">
    <name type="scientific">Sarcoptes scabiei</name>
    <name type="common">Itch mite</name>
    <name type="synonym">Acarus scabiei</name>
    <dbReference type="NCBI Taxonomy" id="52283"/>
    <lineage>
        <taxon>Eukaryota</taxon>
        <taxon>Metazoa</taxon>
        <taxon>Ecdysozoa</taxon>
        <taxon>Arthropoda</taxon>
        <taxon>Chelicerata</taxon>
        <taxon>Arachnida</taxon>
        <taxon>Acari</taxon>
        <taxon>Acariformes</taxon>
        <taxon>Sarcoptiformes</taxon>
        <taxon>Astigmata</taxon>
        <taxon>Psoroptidia</taxon>
        <taxon>Sarcoptoidea</taxon>
        <taxon>Sarcoptidae</taxon>
        <taxon>Sarcoptinae</taxon>
        <taxon>Sarcoptes</taxon>
    </lineage>
</organism>
<dbReference type="InterPro" id="IPR036249">
    <property type="entry name" value="Thioredoxin-like_sf"/>
</dbReference>
<proteinExistence type="inferred from homology"/>
<evidence type="ECO:0000313" key="5">
    <source>
        <dbReference type="Proteomes" id="UP000616769"/>
    </source>
</evidence>
<dbReference type="SUPFAM" id="SSF52833">
    <property type="entry name" value="Thioredoxin-like"/>
    <property type="match status" value="1"/>
</dbReference>